<keyword evidence="2" id="KW-0614">Plasmid</keyword>
<gene>
    <name evidence="2" type="ORF">GBA63_22670</name>
</gene>
<accession>A0A6G8QG77</accession>
<dbReference type="RefSeq" id="WP_166180873.1">
    <property type="nucleotide sequence ID" value="NZ_CP045120.1"/>
</dbReference>
<protein>
    <submittedName>
        <fullName evidence="2">Uncharacterized protein</fullName>
    </submittedName>
</protein>
<organism evidence="2 3">
    <name type="scientific">Rubrobacter tropicus</name>
    <dbReference type="NCBI Taxonomy" id="2653851"/>
    <lineage>
        <taxon>Bacteria</taxon>
        <taxon>Bacillati</taxon>
        <taxon>Actinomycetota</taxon>
        <taxon>Rubrobacteria</taxon>
        <taxon>Rubrobacterales</taxon>
        <taxon>Rubrobacteraceae</taxon>
        <taxon>Rubrobacter</taxon>
    </lineage>
</organism>
<feature type="transmembrane region" description="Helical" evidence="1">
    <location>
        <begin position="247"/>
        <end position="270"/>
    </location>
</feature>
<name>A0A6G8QG77_9ACTN</name>
<feature type="transmembrane region" description="Helical" evidence="1">
    <location>
        <begin position="53"/>
        <end position="76"/>
    </location>
</feature>
<sequence>MSLTVPGTLALLNASEYPPNQIVHGGVGLFVFLALYVITRARPSLWASYWIRVLAYVHLAFFLGMAVFKLSGTGFVEQWVLDTFPGSERFYPFEPAAHMIEELATMGGFSYLAVVYLRREYPNVFERPLLSSVLFSTVPVYTLCWLVALCVGLLHPFPMTGLHTQLNDWSVLYRMVILLPGIFYCFVFAFVFWEASRQKTVARSARRQTLLALGSLLWALACTVQLSWATIHALAPPPVRDFWVPLYVVSESALFVLMGLVWLAAGLVSYRISPIERNIQDYMNYLRRMRHLKAELASLYRRLPQWKLLTDRLHSASQDFGLTRPDEQEAIKLIQIASLPRLKTTYTPSMLASLEELRSSLLERLPQDSSEFAALDAEPEGNALGPALLLLDDPADVSDEPAKIQLAAGVLNAAYVLNREKRYAIDPTVERALNLPCRPRP</sequence>
<keyword evidence="3" id="KW-1185">Reference proteome</keyword>
<geneLocation type="plasmid" evidence="2 3">
    <name>unnamed1</name>
</geneLocation>
<reference evidence="2 3" key="1">
    <citation type="submission" date="2019-10" db="EMBL/GenBank/DDBJ databases">
        <title>Rubrobacter sp nov SCSIO 52090 isolated from a deep-sea sediment in the South China Sea.</title>
        <authorList>
            <person name="Chen R.W."/>
        </authorList>
    </citation>
    <scope>NUCLEOTIDE SEQUENCE [LARGE SCALE GENOMIC DNA]</scope>
    <source>
        <strain evidence="2 3">SCSIO 52909</strain>
        <plasmid evidence="2 3">unnamed1</plasmid>
    </source>
</reference>
<feature type="transmembrane region" description="Helical" evidence="1">
    <location>
        <begin position="129"/>
        <end position="155"/>
    </location>
</feature>
<dbReference type="Proteomes" id="UP000501452">
    <property type="component" value="Plasmid unnamed1"/>
</dbReference>
<feature type="transmembrane region" description="Helical" evidence="1">
    <location>
        <begin position="22"/>
        <end position="41"/>
    </location>
</feature>
<dbReference type="AlphaFoldDB" id="A0A6G8QG77"/>
<evidence type="ECO:0000313" key="2">
    <source>
        <dbReference type="EMBL" id="QIN85504.1"/>
    </source>
</evidence>
<keyword evidence="1" id="KW-1133">Transmembrane helix</keyword>
<feature type="transmembrane region" description="Helical" evidence="1">
    <location>
        <begin position="96"/>
        <end position="117"/>
    </location>
</feature>
<evidence type="ECO:0000256" key="1">
    <source>
        <dbReference type="SAM" id="Phobius"/>
    </source>
</evidence>
<keyword evidence="1" id="KW-0472">Membrane</keyword>
<dbReference type="KEGG" id="rub:GBA63_22670"/>
<keyword evidence="1" id="KW-0812">Transmembrane</keyword>
<evidence type="ECO:0000313" key="3">
    <source>
        <dbReference type="Proteomes" id="UP000501452"/>
    </source>
</evidence>
<proteinExistence type="predicted"/>
<feature type="transmembrane region" description="Helical" evidence="1">
    <location>
        <begin position="175"/>
        <end position="195"/>
    </location>
</feature>
<feature type="transmembrane region" description="Helical" evidence="1">
    <location>
        <begin position="216"/>
        <end position="235"/>
    </location>
</feature>
<dbReference type="EMBL" id="CP045120">
    <property type="protein sequence ID" value="QIN85504.1"/>
    <property type="molecule type" value="Genomic_DNA"/>
</dbReference>